<evidence type="ECO:0000313" key="1">
    <source>
        <dbReference type="EMBL" id="DAD93597.1"/>
    </source>
</evidence>
<reference evidence="1" key="1">
    <citation type="journal article" date="2021" name="Proc. Natl. Acad. Sci. U.S.A.">
        <title>A Catalog of Tens of Thousands of Viruses from Human Metagenomes Reveals Hidden Associations with Chronic Diseases.</title>
        <authorList>
            <person name="Tisza M.J."/>
            <person name="Buck C.B."/>
        </authorList>
    </citation>
    <scope>NUCLEOTIDE SEQUENCE</scope>
    <source>
        <strain evidence="1">CtKzN3</strain>
    </source>
</reference>
<accession>A0A8S5NFI7</accession>
<protein>
    <submittedName>
        <fullName evidence="1">Uncharacterized protein</fullName>
    </submittedName>
</protein>
<sequence>MKKNTENTTVATENAKEQEIVSFEVVAMNGKNKELTFYNSDLIRHTQSIQKYRDAGNLAILAIAHEFDAMDKDESYKTAGFKTVADFGRVVFDYKPATVSLYLRSARAFLTENEKGEVNYKPNLPKLTVGQMIELLPLVKDGEDVSEVIKALQSGEINCQMSTKAIRDAVSSIRAIPTKAKEVTEKSELAKAEKLGEYDKDKLPKNTTPESYAETNIDAAMVAFENYAKAMADIEHNETVDAKIKEVMVKLQELRAELTK</sequence>
<proteinExistence type="predicted"/>
<organism evidence="1">
    <name type="scientific">Podoviridae sp. ctKzN3</name>
    <dbReference type="NCBI Taxonomy" id="2826553"/>
    <lineage>
        <taxon>Viruses</taxon>
        <taxon>Duplodnaviria</taxon>
        <taxon>Heunggongvirae</taxon>
        <taxon>Uroviricota</taxon>
        <taxon>Caudoviricetes</taxon>
    </lineage>
</organism>
<name>A0A8S5NFI7_9CAUD</name>
<dbReference type="EMBL" id="BK015163">
    <property type="protein sequence ID" value="DAD93597.1"/>
    <property type="molecule type" value="Genomic_DNA"/>
</dbReference>